<accession>A0AAV1IEM9</accession>
<dbReference type="EMBL" id="CAUYUE010000012">
    <property type="protein sequence ID" value="CAK0785166.1"/>
    <property type="molecule type" value="Genomic_DNA"/>
</dbReference>
<keyword evidence="2" id="KW-0472">Membrane</keyword>
<keyword evidence="2" id="KW-0812">Transmembrane</keyword>
<dbReference type="Proteomes" id="UP001314263">
    <property type="component" value="Unassembled WGS sequence"/>
</dbReference>
<gene>
    <name evidence="3" type="ORF">CVIRNUC_008372</name>
</gene>
<feature type="compositionally biased region" description="Low complexity" evidence="1">
    <location>
        <begin position="47"/>
        <end position="56"/>
    </location>
</feature>
<sequence length="258" mass="27332">MRSRLLVAYPYAFGSILYTWGMHCSVVASAEVLRKIEVEQGRLSRSSASGAARAMPPGAPRRRRATDHVGSNGAGLLYKSAVTPPFVDSCAVEEVSSEVLKSSLSSEHAWATLDLSGNLGVWLGTFLYNMSCITPAILATLSAPPPPCTLAAVLRWAVTVPNIVAGCLFVSGSYCTWAAAGRSGSLLQLVQRRAPSGGFWACLLYFMGSVGFLTGSILSQPLFVLAPSVLIDEWFGMFVGYVLGSLCFLSGSFIGLSC</sequence>
<organism evidence="3 4">
    <name type="scientific">Coccomyxa viridis</name>
    <dbReference type="NCBI Taxonomy" id="1274662"/>
    <lineage>
        <taxon>Eukaryota</taxon>
        <taxon>Viridiplantae</taxon>
        <taxon>Chlorophyta</taxon>
        <taxon>core chlorophytes</taxon>
        <taxon>Trebouxiophyceae</taxon>
        <taxon>Trebouxiophyceae incertae sedis</taxon>
        <taxon>Coccomyxaceae</taxon>
        <taxon>Coccomyxa</taxon>
    </lineage>
</organism>
<keyword evidence="4" id="KW-1185">Reference proteome</keyword>
<feature type="transmembrane region" description="Helical" evidence="2">
    <location>
        <begin position="238"/>
        <end position="256"/>
    </location>
</feature>
<feature type="region of interest" description="Disordered" evidence="1">
    <location>
        <begin position="47"/>
        <end position="67"/>
    </location>
</feature>
<evidence type="ECO:0000313" key="3">
    <source>
        <dbReference type="EMBL" id="CAK0785166.1"/>
    </source>
</evidence>
<proteinExistence type="predicted"/>
<name>A0AAV1IEM9_9CHLO</name>
<feature type="transmembrane region" description="Helical" evidence="2">
    <location>
        <begin position="12"/>
        <end position="33"/>
    </location>
</feature>
<evidence type="ECO:0000256" key="2">
    <source>
        <dbReference type="SAM" id="Phobius"/>
    </source>
</evidence>
<feature type="transmembrane region" description="Helical" evidence="2">
    <location>
        <begin position="153"/>
        <end position="177"/>
    </location>
</feature>
<keyword evidence="2" id="KW-1133">Transmembrane helix</keyword>
<protein>
    <submittedName>
        <fullName evidence="3">Uncharacterized protein</fullName>
    </submittedName>
</protein>
<feature type="transmembrane region" description="Helical" evidence="2">
    <location>
        <begin position="119"/>
        <end position="141"/>
    </location>
</feature>
<evidence type="ECO:0000313" key="4">
    <source>
        <dbReference type="Proteomes" id="UP001314263"/>
    </source>
</evidence>
<dbReference type="AlphaFoldDB" id="A0AAV1IEM9"/>
<comment type="caution">
    <text evidence="3">The sequence shown here is derived from an EMBL/GenBank/DDBJ whole genome shotgun (WGS) entry which is preliminary data.</text>
</comment>
<reference evidence="3 4" key="1">
    <citation type="submission" date="2023-10" db="EMBL/GenBank/DDBJ databases">
        <authorList>
            <person name="Maclean D."/>
            <person name="Macfadyen A."/>
        </authorList>
    </citation>
    <scope>NUCLEOTIDE SEQUENCE [LARGE SCALE GENOMIC DNA]</scope>
</reference>
<evidence type="ECO:0000256" key="1">
    <source>
        <dbReference type="SAM" id="MobiDB-lite"/>
    </source>
</evidence>
<feature type="transmembrane region" description="Helical" evidence="2">
    <location>
        <begin position="198"/>
        <end position="218"/>
    </location>
</feature>